<dbReference type="Proteomes" id="UP000053060">
    <property type="component" value="Unassembled WGS sequence"/>
</dbReference>
<evidence type="ECO:0000313" key="8">
    <source>
        <dbReference type="EMBL" id="KSZ57633.1"/>
    </source>
</evidence>
<organism evidence="8 9">
    <name type="scientific">Rhodococcus pyridinivorans KG-16</name>
    <dbReference type="NCBI Taxonomy" id="1441730"/>
    <lineage>
        <taxon>Bacteria</taxon>
        <taxon>Bacillati</taxon>
        <taxon>Actinomycetota</taxon>
        <taxon>Actinomycetes</taxon>
        <taxon>Mycobacteriales</taxon>
        <taxon>Nocardiaceae</taxon>
        <taxon>Rhodococcus</taxon>
    </lineage>
</organism>
<evidence type="ECO:0000256" key="4">
    <source>
        <dbReference type="ARBA" id="ARBA00022827"/>
    </source>
</evidence>
<dbReference type="Pfam" id="PF02771">
    <property type="entry name" value="Acyl-CoA_dh_N"/>
    <property type="match status" value="1"/>
</dbReference>
<name>A0A0V9UHZ5_9NOCA</name>
<dbReference type="PANTHER" id="PTHR43884">
    <property type="entry name" value="ACYL-COA DEHYDROGENASE"/>
    <property type="match status" value="1"/>
</dbReference>
<keyword evidence="3" id="KW-0285">Flavoprotein</keyword>
<evidence type="ECO:0000256" key="3">
    <source>
        <dbReference type="ARBA" id="ARBA00022630"/>
    </source>
</evidence>
<proteinExistence type="inferred from homology"/>
<feature type="domain" description="Acyl-CoA dehydrogenase/oxidase N-terminal" evidence="7">
    <location>
        <begin position="6"/>
        <end position="107"/>
    </location>
</feature>
<dbReference type="AlphaFoldDB" id="A0A0V9UHZ5"/>
<dbReference type="InterPro" id="IPR046373">
    <property type="entry name" value="Acyl-CoA_Oxase/DH_mid-dom_sf"/>
</dbReference>
<dbReference type="PATRIC" id="fig|1441730.3.peg.3515"/>
<dbReference type="InterPro" id="IPR037069">
    <property type="entry name" value="AcylCoA_DH/ox_N_sf"/>
</dbReference>
<dbReference type="Gene3D" id="1.10.540.10">
    <property type="entry name" value="Acyl-CoA dehydrogenase/oxidase, N-terminal domain"/>
    <property type="match status" value="1"/>
</dbReference>
<dbReference type="Gene3D" id="2.40.110.10">
    <property type="entry name" value="Butyryl-CoA Dehydrogenase, subunit A, domain 2"/>
    <property type="match status" value="1"/>
</dbReference>
<evidence type="ECO:0000313" key="9">
    <source>
        <dbReference type="Proteomes" id="UP000053060"/>
    </source>
</evidence>
<dbReference type="SUPFAM" id="SSF47203">
    <property type="entry name" value="Acyl-CoA dehydrogenase C-terminal domain-like"/>
    <property type="match status" value="1"/>
</dbReference>
<dbReference type="EMBL" id="AZXY01000008">
    <property type="protein sequence ID" value="KSZ57633.1"/>
    <property type="molecule type" value="Genomic_DNA"/>
</dbReference>
<dbReference type="RefSeq" id="WP_060652872.1">
    <property type="nucleotide sequence ID" value="NZ_AZXY01000008.1"/>
</dbReference>
<protein>
    <submittedName>
        <fullName evidence="8">Acyl-CoA dehydrogenase</fullName>
    </submittedName>
</protein>
<accession>A0A0V9UHZ5</accession>
<reference evidence="9" key="1">
    <citation type="submission" date="2015-01" db="EMBL/GenBank/DDBJ databases">
        <title>Draft genome sequence of Rhodococcus pyridinivorans strain KG-16, a hydrocarbon-degrading bacterium.</title>
        <authorList>
            <person name="Aggarwal R.K."/>
            <person name="Dawar C."/>
        </authorList>
    </citation>
    <scope>NUCLEOTIDE SEQUENCE [LARGE SCALE GENOMIC DNA]</scope>
    <source>
        <strain evidence="9">KG-16</strain>
    </source>
</reference>
<dbReference type="InterPro" id="IPR013786">
    <property type="entry name" value="AcylCoA_DH/ox_N"/>
</dbReference>
<comment type="cofactor">
    <cofactor evidence="1">
        <name>FAD</name>
        <dbReference type="ChEBI" id="CHEBI:57692"/>
    </cofactor>
</comment>
<sequence>MLLDPSPDQEFFRDTTARFLAEKVPPDGIRRLRDDPNGFAADYWRAGAELGWTGLLVDEEHDGGSLSGLGLVDLTLVAHEFGRHAAPGPLCPTNVAAEMLGRYGNDHEEALAALLAGSATAAWCLDEPHAGSRTATAPVEIRIGGGEVVVTGTKRPVEAGATADLLLVTGGTGQDVTNVLVPRDAGGVSVTPLQSIDVTRRYAAVEFDEVRVPLSSVVGEPGGGADDAARAQRTALVISCAESVGALQTVFDLTVAWAFDRYSFGRPLASYQELKHRFADMKTWLEASHAIADRAAGAVARSSLDADELLCAAKAYIGQYGSELVQDCIQIHGGIGVTYEHDLHLCARRAAANRSGFGTPAEHRARLADIVELREAS</sequence>
<comment type="similarity">
    <text evidence="2">Belongs to the acyl-CoA dehydrogenase family.</text>
</comment>
<evidence type="ECO:0000256" key="5">
    <source>
        <dbReference type="ARBA" id="ARBA00023002"/>
    </source>
</evidence>
<dbReference type="CDD" id="cd00567">
    <property type="entry name" value="ACAD"/>
    <property type="match status" value="1"/>
</dbReference>
<dbReference type="GO" id="GO:0050660">
    <property type="term" value="F:flavin adenine dinucleotide binding"/>
    <property type="evidence" value="ECO:0007669"/>
    <property type="project" value="InterPro"/>
</dbReference>
<dbReference type="InterPro" id="IPR009100">
    <property type="entry name" value="AcylCoA_DH/oxidase_NM_dom_sf"/>
</dbReference>
<keyword evidence="4" id="KW-0274">FAD</keyword>
<dbReference type="InterPro" id="IPR036250">
    <property type="entry name" value="AcylCo_DH-like_C"/>
</dbReference>
<evidence type="ECO:0000256" key="1">
    <source>
        <dbReference type="ARBA" id="ARBA00001974"/>
    </source>
</evidence>
<reference evidence="8 9" key="2">
    <citation type="journal article" date="2016" name="Genome Announc.">
        <title>Draft Genome Sequence of a Versatile Hydrocarbon-Degrading Bacterium, Rhodococcus pyridinivorans Strain KG-16, Collected from Oil Fields in India.</title>
        <authorList>
            <person name="Aggarwal R.K."/>
            <person name="Dawar C."/>
            <person name="Phanindranath R."/>
            <person name="Mutnuri L."/>
            <person name="Dayal A.M."/>
        </authorList>
    </citation>
    <scope>NUCLEOTIDE SEQUENCE [LARGE SCALE GENOMIC DNA]</scope>
    <source>
        <strain evidence="8 9">KG-16</strain>
    </source>
</reference>
<evidence type="ECO:0000259" key="7">
    <source>
        <dbReference type="Pfam" id="PF02771"/>
    </source>
</evidence>
<dbReference type="GO" id="GO:0003995">
    <property type="term" value="F:acyl-CoA dehydrogenase activity"/>
    <property type="evidence" value="ECO:0007669"/>
    <property type="project" value="TreeGrafter"/>
</dbReference>
<dbReference type="SUPFAM" id="SSF56645">
    <property type="entry name" value="Acyl-CoA dehydrogenase NM domain-like"/>
    <property type="match status" value="1"/>
</dbReference>
<dbReference type="InterPro" id="IPR009075">
    <property type="entry name" value="AcylCo_DH/oxidase_C"/>
</dbReference>
<dbReference type="Gene3D" id="1.20.140.10">
    <property type="entry name" value="Butyryl-CoA Dehydrogenase, subunit A, domain 3"/>
    <property type="match status" value="1"/>
</dbReference>
<evidence type="ECO:0000256" key="2">
    <source>
        <dbReference type="ARBA" id="ARBA00009347"/>
    </source>
</evidence>
<feature type="domain" description="Acyl-CoA dehydrogenase/oxidase C-terminal" evidence="6">
    <location>
        <begin position="240"/>
        <end position="369"/>
    </location>
</feature>
<dbReference type="PANTHER" id="PTHR43884:SF20">
    <property type="entry name" value="ACYL-COA DEHYDROGENASE FADE28"/>
    <property type="match status" value="1"/>
</dbReference>
<comment type="caution">
    <text evidence="8">The sequence shown here is derived from an EMBL/GenBank/DDBJ whole genome shotgun (WGS) entry which is preliminary data.</text>
</comment>
<gene>
    <name evidence="8" type="ORF">Z045_16860</name>
</gene>
<dbReference type="Pfam" id="PF00441">
    <property type="entry name" value="Acyl-CoA_dh_1"/>
    <property type="match status" value="1"/>
</dbReference>
<keyword evidence="5" id="KW-0560">Oxidoreductase</keyword>
<evidence type="ECO:0000259" key="6">
    <source>
        <dbReference type="Pfam" id="PF00441"/>
    </source>
</evidence>